<keyword evidence="3" id="KW-1185">Reference proteome</keyword>
<name>A0ABS2QV36_9BACI</name>
<dbReference type="Pfam" id="PF13527">
    <property type="entry name" value="Acetyltransf_9"/>
    <property type="match status" value="1"/>
</dbReference>
<accession>A0ABS2QV36</accession>
<gene>
    <name evidence="2" type="ORF">JOC83_002195</name>
</gene>
<reference evidence="2 3" key="1">
    <citation type="submission" date="2021-01" db="EMBL/GenBank/DDBJ databases">
        <title>Genomic Encyclopedia of Type Strains, Phase IV (KMG-IV): sequencing the most valuable type-strain genomes for metagenomic binning, comparative biology and taxonomic classification.</title>
        <authorList>
            <person name="Goeker M."/>
        </authorList>
    </citation>
    <scope>NUCLEOTIDE SEQUENCE [LARGE SCALE GENOMIC DNA]</scope>
    <source>
        <strain evidence="2 3">DSM 104297</strain>
    </source>
</reference>
<evidence type="ECO:0000313" key="2">
    <source>
        <dbReference type="EMBL" id="MBM7703348.1"/>
    </source>
</evidence>
<dbReference type="CDD" id="cd04301">
    <property type="entry name" value="NAT_SF"/>
    <property type="match status" value="1"/>
</dbReference>
<dbReference type="PANTHER" id="PTHR37817:SF1">
    <property type="entry name" value="N-ACETYLTRANSFERASE EIS"/>
    <property type="match status" value="1"/>
</dbReference>
<sequence>MRLLTKDDYIQSLELSQYAFQYILTKEEKNQRLDMFNDHQVWGIFEDNRLASKLHLFPHSVFIEKKEIKMGGIAGVATWPEYRRLGYVNKLMIHSLKEMKRCGQLISYLHPFKVSFYRKYGWELIADQKKYQIKKEDLTPLSQASGFIKRACIEQDTEQLNHIYELYAKQYNGMLKRSQKWWRSFAEDKSIHYVMYFNSMNEPLGYLMYSIKDKKMKVEEFIAIEIDGTKALWNFICQHDSMIEEVEIVVPANDLLAYMLQNPQIEQHVHPYFMGRIVDVENFLLQYPLKKIEQPLFIHLYDAHAEWNNGTYLIKNGQVKLYQKGNEASSCAHPPKRGIQLDIQTLTCVLMGYKRVDELVRIGRIQGEKEETELLKELMTQRDTAFLDFF</sequence>
<dbReference type="Gene3D" id="3.40.630.30">
    <property type="match status" value="2"/>
</dbReference>
<dbReference type="Pfam" id="PF17668">
    <property type="entry name" value="Acetyltransf_17"/>
    <property type="match status" value="1"/>
</dbReference>
<dbReference type="InterPro" id="IPR036527">
    <property type="entry name" value="SCP2_sterol-bd_dom_sf"/>
</dbReference>
<dbReference type="SUPFAM" id="SSF55729">
    <property type="entry name" value="Acyl-CoA N-acyltransferases (Nat)"/>
    <property type="match status" value="1"/>
</dbReference>
<dbReference type="RefSeq" id="WP_205187042.1">
    <property type="nucleotide sequence ID" value="NZ_JAFBFC010000003.1"/>
</dbReference>
<dbReference type="InterPro" id="IPR000182">
    <property type="entry name" value="GNAT_dom"/>
</dbReference>
<dbReference type="SUPFAM" id="SSF55718">
    <property type="entry name" value="SCP-like"/>
    <property type="match status" value="1"/>
</dbReference>
<feature type="domain" description="N-acetyltransferase" evidence="1">
    <location>
        <begin position="1"/>
        <end position="139"/>
    </location>
</feature>
<comment type="caution">
    <text evidence="2">The sequence shown here is derived from an EMBL/GenBank/DDBJ whole genome shotgun (WGS) entry which is preliminary data.</text>
</comment>
<dbReference type="InterPro" id="IPR041380">
    <property type="entry name" value="Acetyltransf_17"/>
</dbReference>
<dbReference type="PANTHER" id="PTHR37817">
    <property type="entry name" value="N-ACETYLTRANSFERASE EIS"/>
    <property type="match status" value="1"/>
</dbReference>
<evidence type="ECO:0000259" key="1">
    <source>
        <dbReference type="PROSITE" id="PS51186"/>
    </source>
</evidence>
<dbReference type="InterPro" id="IPR016181">
    <property type="entry name" value="Acyl_CoA_acyltransferase"/>
</dbReference>
<dbReference type="InterPro" id="IPR051554">
    <property type="entry name" value="Acetyltransferase_Eis"/>
</dbReference>
<dbReference type="PROSITE" id="PS51186">
    <property type="entry name" value="GNAT"/>
    <property type="match status" value="1"/>
</dbReference>
<organism evidence="2 3">
    <name type="scientific">Priestia iocasae</name>
    <dbReference type="NCBI Taxonomy" id="2291674"/>
    <lineage>
        <taxon>Bacteria</taxon>
        <taxon>Bacillati</taxon>
        <taxon>Bacillota</taxon>
        <taxon>Bacilli</taxon>
        <taxon>Bacillales</taxon>
        <taxon>Bacillaceae</taxon>
        <taxon>Priestia</taxon>
    </lineage>
</organism>
<dbReference type="InterPro" id="IPR025559">
    <property type="entry name" value="Eis_dom"/>
</dbReference>
<dbReference type="Pfam" id="PF13530">
    <property type="entry name" value="SCP2_2"/>
    <property type="match status" value="1"/>
</dbReference>
<evidence type="ECO:0000313" key="3">
    <source>
        <dbReference type="Proteomes" id="UP000809829"/>
    </source>
</evidence>
<dbReference type="Proteomes" id="UP000809829">
    <property type="component" value="Unassembled WGS sequence"/>
</dbReference>
<dbReference type="EMBL" id="JAFBFC010000003">
    <property type="protein sequence ID" value="MBM7703348.1"/>
    <property type="molecule type" value="Genomic_DNA"/>
</dbReference>
<protein>
    <submittedName>
        <fullName evidence="2">Acetyltransferase</fullName>
    </submittedName>
</protein>
<proteinExistence type="predicted"/>
<dbReference type="Gene3D" id="3.30.1050.10">
    <property type="entry name" value="SCP2 sterol-binding domain"/>
    <property type="match status" value="1"/>
</dbReference>